<evidence type="ECO:0000256" key="1">
    <source>
        <dbReference type="SAM" id="MobiDB-lite"/>
    </source>
</evidence>
<dbReference type="AlphaFoldDB" id="A0A9W8Y8G0"/>
<feature type="compositionally biased region" description="Polar residues" evidence="1">
    <location>
        <begin position="25"/>
        <end position="37"/>
    </location>
</feature>
<proteinExistence type="predicted"/>
<feature type="region of interest" description="Disordered" evidence="1">
    <location>
        <begin position="1"/>
        <end position="69"/>
    </location>
</feature>
<dbReference type="GO" id="GO:0006355">
    <property type="term" value="P:regulation of DNA-templated transcription"/>
    <property type="evidence" value="ECO:0007669"/>
    <property type="project" value="TreeGrafter"/>
</dbReference>
<evidence type="ECO:0000313" key="3">
    <source>
        <dbReference type="EMBL" id="KAJ4368783.1"/>
    </source>
</evidence>
<comment type="caution">
    <text evidence="3">The sequence shown here is derived from an EMBL/GenBank/DDBJ whole genome shotgun (WGS) entry which is preliminary data.</text>
</comment>
<dbReference type="Pfam" id="PF10469">
    <property type="entry name" value="AKAP7_NLS"/>
    <property type="match status" value="1"/>
</dbReference>
<protein>
    <recommendedName>
        <fullName evidence="2">A-kinase anchor protein 7-like phosphoesterase domain-containing protein</fullName>
    </recommendedName>
</protein>
<dbReference type="EMBL" id="JAPEUY010000010">
    <property type="protein sequence ID" value="KAJ4368783.1"/>
    <property type="molecule type" value="Genomic_DNA"/>
</dbReference>
<feature type="compositionally biased region" description="Low complexity" evidence="1">
    <location>
        <begin position="246"/>
        <end position="255"/>
    </location>
</feature>
<reference evidence="3" key="1">
    <citation type="submission" date="2022-10" db="EMBL/GenBank/DDBJ databases">
        <title>Tapping the CABI collections for fungal endophytes: first genome assemblies for Collariella, Neodidymelliopsis, Ascochyta clinopodiicola, Didymella pomorum, Didymosphaeria variabile, Neocosmospora piperis and Neocucurbitaria cava.</title>
        <authorList>
            <person name="Hill R."/>
        </authorList>
    </citation>
    <scope>NUCLEOTIDE SEQUENCE</scope>
    <source>
        <strain evidence="3">IMI 356814</strain>
    </source>
</reference>
<evidence type="ECO:0000259" key="2">
    <source>
        <dbReference type="Pfam" id="PF10469"/>
    </source>
</evidence>
<dbReference type="GO" id="GO:0006307">
    <property type="term" value="P:DNA alkylation repair"/>
    <property type="evidence" value="ECO:0007669"/>
    <property type="project" value="InterPro"/>
</dbReference>
<dbReference type="OrthoDB" id="277832at2759"/>
<dbReference type="PANTHER" id="PTHR13360:SF1">
    <property type="entry name" value="ACTIVATING SIGNAL COINTEGRATOR 1 COMPLEX SUBUNIT 1"/>
    <property type="match status" value="1"/>
</dbReference>
<name>A0A9W8Y8G0_9PLEO</name>
<organism evidence="3 4">
    <name type="scientific">Neocucurbitaria cava</name>
    <dbReference type="NCBI Taxonomy" id="798079"/>
    <lineage>
        <taxon>Eukaryota</taxon>
        <taxon>Fungi</taxon>
        <taxon>Dikarya</taxon>
        <taxon>Ascomycota</taxon>
        <taxon>Pezizomycotina</taxon>
        <taxon>Dothideomycetes</taxon>
        <taxon>Pleosporomycetidae</taxon>
        <taxon>Pleosporales</taxon>
        <taxon>Pleosporineae</taxon>
        <taxon>Cucurbitariaceae</taxon>
        <taxon>Neocucurbitaria</taxon>
    </lineage>
</organism>
<sequence length="324" mass="35563">MGKKKANGEYNDFLDGEKLRDNAGVRTSLQTTSSATKEISPPPVRQSQDQRGGKSKGKGKGGPKKPPLTHFLCLPLVTDTSRPQLQSGLDKLKDELTKENVIPPKAVRPVGTLHLTLGVMSLDQTKLEEAKQYLQDLNLHSLLRDISMQKLAEQAAEDGTIAENFCSGVQMPDSDALTINLESLVPMQAPHKTSILYAEPRDKTQRLGVFAEEVRSSADLEPTQHNGDAEAGAEDTHSQDTNEEQASSAAGSSSSHGPEAKSWLRFDARHLIDSYKHFVWADEVRVDRVQICKMGAQKIYSEDSDGVVVDERYEVVAAKGIDDW</sequence>
<dbReference type="PANTHER" id="PTHR13360">
    <property type="entry name" value="ACTIVATING SIGNAL COINTEGRATOR 1 COMPLEX SUBUNIT 1"/>
    <property type="match status" value="1"/>
</dbReference>
<evidence type="ECO:0000313" key="4">
    <source>
        <dbReference type="Proteomes" id="UP001140560"/>
    </source>
</evidence>
<dbReference type="Proteomes" id="UP001140560">
    <property type="component" value="Unassembled WGS sequence"/>
</dbReference>
<dbReference type="InterPro" id="IPR009210">
    <property type="entry name" value="ASCC1"/>
</dbReference>
<dbReference type="InterPro" id="IPR019510">
    <property type="entry name" value="AKAP7-like_phosphoesterase"/>
</dbReference>
<keyword evidence="4" id="KW-1185">Reference proteome</keyword>
<feature type="compositionally biased region" description="Basic residues" evidence="1">
    <location>
        <begin position="53"/>
        <end position="63"/>
    </location>
</feature>
<accession>A0A9W8Y8G0</accession>
<dbReference type="Gene3D" id="3.90.1140.10">
    <property type="entry name" value="Cyclic phosphodiesterase"/>
    <property type="match status" value="1"/>
</dbReference>
<feature type="region of interest" description="Disordered" evidence="1">
    <location>
        <begin position="215"/>
        <end position="259"/>
    </location>
</feature>
<dbReference type="GO" id="GO:0005634">
    <property type="term" value="C:nucleus"/>
    <property type="evidence" value="ECO:0007669"/>
    <property type="project" value="TreeGrafter"/>
</dbReference>
<feature type="domain" description="A-kinase anchor protein 7-like phosphoesterase" evidence="2">
    <location>
        <begin position="69"/>
        <end position="297"/>
    </location>
</feature>
<gene>
    <name evidence="3" type="ORF">N0V83_005865</name>
</gene>